<gene>
    <name evidence="2" type="ORF">D0Z08_23795</name>
</gene>
<evidence type="ECO:0000256" key="1">
    <source>
        <dbReference type="SAM" id="Phobius"/>
    </source>
</evidence>
<protein>
    <submittedName>
        <fullName evidence="2">Uncharacterized protein</fullName>
    </submittedName>
</protein>
<keyword evidence="1" id="KW-0472">Membrane</keyword>
<proteinExistence type="predicted"/>
<accession>A0A417XVK6</accession>
<keyword evidence="1" id="KW-0812">Transmembrane</keyword>
<keyword evidence="1" id="KW-1133">Transmembrane helix</keyword>
<dbReference type="AlphaFoldDB" id="A0A417XVK6"/>
<comment type="caution">
    <text evidence="2">The sequence shown here is derived from an EMBL/GenBank/DDBJ whole genome shotgun (WGS) entry which is preliminary data.</text>
</comment>
<organism evidence="2 3">
    <name type="scientific">Nocardioides immobilis</name>
    <dbReference type="NCBI Taxonomy" id="2049295"/>
    <lineage>
        <taxon>Bacteria</taxon>
        <taxon>Bacillati</taxon>
        <taxon>Actinomycetota</taxon>
        <taxon>Actinomycetes</taxon>
        <taxon>Propionibacteriales</taxon>
        <taxon>Nocardioidaceae</taxon>
        <taxon>Nocardioides</taxon>
    </lineage>
</organism>
<sequence length="96" mass="10836">MFVQGAYRVRMTHQDEYDEERVEPAPDAEPSWFPGNHLPEDARKLGLTHHVPDGALLEFAGSLDGAKPYHRITAWVLLVVFGLPVLFALMRLLQAL</sequence>
<name>A0A417XVK6_9ACTN</name>
<dbReference type="Proteomes" id="UP000283644">
    <property type="component" value="Unassembled WGS sequence"/>
</dbReference>
<dbReference type="EMBL" id="QXGH01000031">
    <property type="protein sequence ID" value="RHW24544.1"/>
    <property type="molecule type" value="Genomic_DNA"/>
</dbReference>
<evidence type="ECO:0000313" key="2">
    <source>
        <dbReference type="EMBL" id="RHW24544.1"/>
    </source>
</evidence>
<keyword evidence="3" id="KW-1185">Reference proteome</keyword>
<evidence type="ECO:0000313" key="3">
    <source>
        <dbReference type="Proteomes" id="UP000283644"/>
    </source>
</evidence>
<reference evidence="2 3" key="1">
    <citation type="submission" date="2018-09" db="EMBL/GenBank/DDBJ databases">
        <title>Genome sequencing of Nocardioides immobilis CCTCC AB 2017083 for comparison to Nocardioides silvaticus.</title>
        <authorList>
            <person name="Li C."/>
            <person name="Wang G."/>
        </authorList>
    </citation>
    <scope>NUCLEOTIDE SEQUENCE [LARGE SCALE GENOMIC DNA]</scope>
    <source>
        <strain evidence="2 3">CCTCC AB 2017083</strain>
    </source>
</reference>
<feature type="transmembrane region" description="Helical" evidence="1">
    <location>
        <begin position="72"/>
        <end position="93"/>
    </location>
</feature>